<evidence type="ECO:0000256" key="1">
    <source>
        <dbReference type="SAM" id="SignalP"/>
    </source>
</evidence>
<accession>A0A0F5FQB9</accession>
<dbReference type="EMBL" id="JZEX01000124">
    <property type="protein sequence ID" value="KKB11041.1"/>
    <property type="molecule type" value="Genomic_DNA"/>
</dbReference>
<dbReference type="AlphaFoldDB" id="A0A0F5FQB9"/>
<evidence type="ECO:0008006" key="4">
    <source>
        <dbReference type="Google" id="ProtNLM"/>
    </source>
</evidence>
<feature type="chain" id="PRO_5002486827" description="Porin" evidence="1">
    <location>
        <begin position="23"/>
        <end position="102"/>
    </location>
</feature>
<gene>
    <name evidence="2" type="ORF">VE25_14760</name>
</gene>
<keyword evidence="3" id="KW-1185">Reference proteome</keyword>
<dbReference type="Proteomes" id="UP000033632">
    <property type="component" value="Unassembled WGS sequence"/>
</dbReference>
<name>A0A0F5FQB9_9HYPH</name>
<protein>
    <recommendedName>
        <fullName evidence="4">Porin</fullName>
    </recommendedName>
</protein>
<evidence type="ECO:0000313" key="3">
    <source>
        <dbReference type="Proteomes" id="UP000033632"/>
    </source>
</evidence>
<proteinExistence type="predicted"/>
<dbReference type="PATRIC" id="fig|443610.3.peg.1222"/>
<dbReference type="STRING" id="443610.VE25_14760"/>
<reference evidence="2 3" key="1">
    <citation type="submission" date="2015-03" db="EMBL/GenBank/DDBJ databases">
        <authorList>
            <person name="Hassan Y.I."/>
            <person name="Lepp D."/>
            <person name="Li X.-Z."/>
            <person name="Zhou T."/>
        </authorList>
    </citation>
    <scope>NUCLEOTIDE SEQUENCE [LARGE SCALE GENOMIC DNA]</scope>
    <source>
        <strain evidence="2 3">BD-c194</strain>
    </source>
</reference>
<organism evidence="2 3">
    <name type="scientific">Devosia geojensis</name>
    <dbReference type="NCBI Taxonomy" id="443610"/>
    <lineage>
        <taxon>Bacteria</taxon>
        <taxon>Pseudomonadati</taxon>
        <taxon>Pseudomonadota</taxon>
        <taxon>Alphaproteobacteria</taxon>
        <taxon>Hyphomicrobiales</taxon>
        <taxon>Devosiaceae</taxon>
        <taxon>Devosia</taxon>
    </lineage>
</organism>
<comment type="caution">
    <text evidence="2">The sequence shown here is derived from an EMBL/GenBank/DDBJ whole genome shotgun (WGS) entry which is preliminary data.</text>
</comment>
<keyword evidence="1" id="KW-0732">Signal</keyword>
<evidence type="ECO:0000313" key="2">
    <source>
        <dbReference type="EMBL" id="KKB11041.1"/>
    </source>
</evidence>
<feature type="signal peptide" evidence="1">
    <location>
        <begin position="1"/>
        <end position="22"/>
    </location>
</feature>
<sequence>MVRIVLLILMTASFAVPSHALAPVDVTCPSQQPVKACPDVGGGYAGILFSAETSCSGQAVIVSCGMIPNRTAAAIHPHPVASDRLEGLAGGGIERPPRALAS</sequence>